<feature type="chain" id="PRO_5046765689" evidence="2">
    <location>
        <begin position="18"/>
        <end position="332"/>
    </location>
</feature>
<dbReference type="PANTHER" id="PTHR11008:SF15">
    <property type="entry name" value="CIRCADIAN CLOCK-CONTROLLED PROTEIN"/>
    <property type="match status" value="1"/>
</dbReference>
<organism evidence="3 4">
    <name type="scientific">Diabrotica virgifera virgifera</name>
    <name type="common">western corn rootworm</name>
    <dbReference type="NCBI Taxonomy" id="50390"/>
    <lineage>
        <taxon>Eukaryota</taxon>
        <taxon>Metazoa</taxon>
        <taxon>Ecdysozoa</taxon>
        <taxon>Arthropoda</taxon>
        <taxon>Hexapoda</taxon>
        <taxon>Insecta</taxon>
        <taxon>Pterygota</taxon>
        <taxon>Neoptera</taxon>
        <taxon>Endopterygota</taxon>
        <taxon>Coleoptera</taxon>
        <taxon>Polyphaga</taxon>
        <taxon>Cucujiformia</taxon>
        <taxon>Chrysomeloidea</taxon>
        <taxon>Chrysomelidae</taxon>
        <taxon>Galerucinae</taxon>
        <taxon>Diabroticina</taxon>
        <taxon>Diabroticites</taxon>
        <taxon>Diabrotica</taxon>
    </lineage>
</organism>
<dbReference type="GeneID" id="126879457"/>
<dbReference type="SMART" id="SM00700">
    <property type="entry name" value="JHBP"/>
    <property type="match status" value="1"/>
</dbReference>
<evidence type="ECO:0000313" key="3">
    <source>
        <dbReference type="EnsemblMetazoa" id="XP_050498428.1"/>
    </source>
</evidence>
<feature type="region of interest" description="Disordered" evidence="1">
    <location>
        <begin position="253"/>
        <end position="332"/>
    </location>
</feature>
<reference evidence="3" key="1">
    <citation type="submission" date="2025-05" db="UniProtKB">
        <authorList>
            <consortium name="EnsemblMetazoa"/>
        </authorList>
    </citation>
    <scope>IDENTIFICATION</scope>
</reference>
<keyword evidence="4" id="KW-1185">Reference proteome</keyword>
<sequence>MAFRILVFASCVVFVTCQVSLEKMFANCDVDTDEFDECLKDRFNELRPYFKEGLPDYGIESFDPFFATEVPYKSRNPLFNIKLILRNVTESGWTSSEVTKIKTDMSRNQIAITQTFPDKRLNGQYEFEGTILGRKIENKGAWNLALFDYVQTLTVNRKPSGPSAPLENPPIKVKCKLETCKNLELHISNLAGGRSFVENMLDRVINTAWQPGFLVLAPIINELVGTAFTEIFNKNFQAFPFSKVFDPELQRLRKREQQTQQSQQQPQQQPLPPVQTQQPIKQQQPQPQVQTQQPLQQPQQQPHQQPQQPPQQQPQMQPALQPQVQLPQQVIA</sequence>
<dbReference type="EnsemblMetazoa" id="XM_050642471.1">
    <property type="protein sequence ID" value="XP_050498428.1"/>
    <property type="gene ID" value="LOC126879457"/>
</dbReference>
<feature type="compositionally biased region" description="Low complexity" evidence="1">
    <location>
        <begin position="258"/>
        <end position="306"/>
    </location>
</feature>
<feature type="compositionally biased region" description="Low complexity" evidence="1">
    <location>
        <begin position="313"/>
        <end position="332"/>
    </location>
</feature>
<dbReference type="PANTHER" id="PTHR11008">
    <property type="entry name" value="PROTEIN TAKEOUT-LIKE PROTEIN"/>
    <property type="match status" value="1"/>
</dbReference>
<dbReference type="InterPro" id="IPR038606">
    <property type="entry name" value="To_sf"/>
</dbReference>
<dbReference type="Gene3D" id="3.15.10.30">
    <property type="entry name" value="Haemolymph juvenile hormone binding protein"/>
    <property type="match status" value="1"/>
</dbReference>
<protein>
    <submittedName>
        <fullName evidence="3">Uncharacterized protein</fullName>
    </submittedName>
</protein>
<dbReference type="InterPro" id="IPR010562">
    <property type="entry name" value="Haemolymph_juvenile_hormone-bd"/>
</dbReference>
<dbReference type="Proteomes" id="UP001652700">
    <property type="component" value="Unplaced"/>
</dbReference>
<name>A0ABM5JKG0_DIAVI</name>
<evidence type="ECO:0000313" key="4">
    <source>
        <dbReference type="Proteomes" id="UP001652700"/>
    </source>
</evidence>
<evidence type="ECO:0000256" key="1">
    <source>
        <dbReference type="SAM" id="MobiDB-lite"/>
    </source>
</evidence>
<dbReference type="RefSeq" id="XP_050498428.1">
    <property type="nucleotide sequence ID" value="XM_050642471.1"/>
</dbReference>
<evidence type="ECO:0000256" key="2">
    <source>
        <dbReference type="SAM" id="SignalP"/>
    </source>
</evidence>
<dbReference type="Pfam" id="PF06585">
    <property type="entry name" value="JHBP"/>
    <property type="match status" value="1"/>
</dbReference>
<feature type="signal peptide" evidence="2">
    <location>
        <begin position="1"/>
        <end position="17"/>
    </location>
</feature>
<accession>A0ABM5JKG0</accession>
<proteinExistence type="predicted"/>
<keyword evidence="2" id="KW-0732">Signal</keyword>